<evidence type="ECO:0000313" key="1">
    <source>
        <dbReference type="EMBL" id="KAL2850767.1"/>
    </source>
</evidence>
<dbReference type="EMBL" id="JBFXLU010000034">
    <property type="protein sequence ID" value="KAL2850767.1"/>
    <property type="molecule type" value="Genomic_DNA"/>
</dbReference>
<evidence type="ECO:0000313" key="2">
    <source>
        <dbReference type="Proteomes" id="UP001610446"/>
    </source>
</evidence>
<keyword evidence="2" id="KW-1185">Reference proteome</keyword>
<sequence length="171" mass="18893">MRIRKNRVKNVSPENRFSARRVCRYPKQFGRAVAFPLAKVVVCRKPFAWAEYVSFLGSGLFGRYTDIRKAFQGYRLLSVSRSDFGHGLYWNMAPGCFHQGLPRKPAAKACQPLSLWLPASSRLPLMTRTPGKASHTPAPTISNAITGSLAATLSRNSPDSISVSPEATIPK</sequence>
<protein>
    <submittedName>
        <fullName evidence="1">Uncharacterized protein</fullName>
    </submittedName>
</protein>
<organism evidence="1 2">
    <name type="scientific">Aspergillus pseudoustus</name>
    <dbReference type="NCBI Taxonomy" id="1810923"/>
    <lineage>
        <taxon>Eukaryota</taxon>
        <taxon>Fungi</taxon>
        <taxon>Dikarya</taxon>
        <taxon>Ascomycota</taxon>
        <taxon>Pezizomycotina</taxon>
        <taxon>Eurotiomycetes</taxon>
        <taxon>Eurotiomycetidae</taxon>
        <taxon>Eurotiales</taxon>
        <taxon>Aspergillaceae</taxon>
        <taxon>Aspergillus</taxon>
        <taxon>Aspergillus subgen. Nidulantes</taxon>
    </lineage>
</organism>
<dbReference type="Proteomes" id="UP001610446">
    <property type="component" value="Unassembled WGS sequence"/>
</dbReference>
<comment type="caution">
    <text evidence="1">The sequence shown here is derived from an EMBL/GenBank/DDBJ whole genome shotgun (WGS) entry which is preliminary data.</text>
</comment>
<proteinExistence type="predicted"/>
<accession>A0ABR4KHK6</accession>
<gene>
    <name evidence="1" type="ORF">BJY01DRAFT_126205</name>
</gene>
<name>A0ABR4KHK6_9EURO</name>
<reference evidence="1 2" key="1">
    <citation type="submission" date="2024-07" db="EMBL/GenBank/DDBJ databases">
        <title>Section-level genome sequencing and comparative genomics of Aspergillus sections Usti and Cavernicolus.</title>
        <authorList>
            <consortium name="Lawrence Berkeley National Laboratory"/>
            <person name="Nybo J.L."/>
            <person name="Vesth T.C."/>
            <person name="Theobald S."/>
            <person name="Frisvad J.C."/>
            <person name="Larsen T.O."/>
            <person name="Kjaerboelling I."/>
            <person name="Rothschild-Mancinelli K."/>
            <person name="Lyhne E.K."/>
            <person name="Kogle M.E."/>
            <person name="Barry K."/>
            <person name="Clum A."/>
            <person name="Na H."/>
            <person name="Ledsgaard L."/>
            <person name="Lin J."/>
            <person name="Lipzen A."/>
            <person name="Kuo A."/>
            <person name="Riley R."/>
            <person name="Mondo S."/>
            <person name="Labutti K."/>
            <person name="Haridas S."/>
            <person name="Pangalinan J."/>
            <person name="Salamov A.A."/>
            <person name="Simmons B.A."/>
            <person name="Magnuson J.K."/>
            <person name="Chen J."/>
            <person name="Drula E."/>
            <person name="Henrissat B."/>
            <person name="Wiebenga A."/>
            <person name="Lubbers R.J."/>
            <person name="Gomes A.C."/>
            <person name="Makela M.R."/>
            <person name="Stajich J."/>
            <person name="Grigoriev I.V."/>
            <person name="Mortensen U.H."/>
            <person name="De Vries R.P."/>
            <person name="Baker S.E."/>
            <person name="Andersen M.R."/>
        </authorList>
    </citation>
    <scope>NUCLEOTIDE SEQUENCE [LARGE SCALE GENOMIC DNA]</scope>
    <source>
        <strain evidence="1 2">CBS 123904</strain>
    </source>
</reference>